<dbReference type="OrthoDB" id="9809052at2"/>
<dbReference type="GO" id="GO:0002161">
    <property type="term" value="F:aminoacyl-tRNA deacylase activity"/>
    <property type="evidence" value="ECO:0007669"/>
    <property type="project" value="InterPro"/>
</dbReference>
<name>A0A451D9M1_9GAMM</name>
<keyword evidence="7 10" id="KW-0648">Protein biosynthesis</keyword>
<dbReference type="NCBIfam" id="TIGR00409">
    <property type="entry name" value="proS_fam_II"/>
    <property type="match status" value="1"/>
</dbReference>
<dbReference type="PRINTS" id="PR01046">
    <property type="entry name" value="TRNASYNTHPRO"/>
</dbReference>
<dbReference type="GO" id="GO:0006433">
    <property type="term" value="P:prolyl-tRNA aminoacylation"/>
    <property type="evidence" value="ECO:0007669"/>
    <property type="project" value="UniProtKB-UniRule"/>
</dbReference>
<comment type="domain">
    <text evidence="10">Consists of three domains: the N-terminal catalytic domain, the editing domain and the C-terminal anticodon-binding domain.</text>
</comment>
<evidence type="ECO:0000259" key="11">
    <source>
        <dbReference type="PROSITE" id="PS50862"/>
    </source>
</evidence>
<protein>
    <recommendedName>
        <fullName evidence="10">Proline--tRNA ligase</fullName>
        <ecNumber evidence="10">6.1.1.15</ecNumber>
    </recommendedName>
    <alternativeName>
        <fullName evidence="10">Prolyl-tRNA synthetase</fullName>
        <shortName evidence="10">ProRS</shortName>
    </alternativeName>
</protein>
<reference evidence="12 13" key="1">
    <citation type="submission" date="2019-02" db="EMBL/GenBank/DDBJ databases">
        <authorList>
            <person name="Manzano-Marin A."/>
            <person name="Manzano-Marin A."/>
        </authorList>
    </citation>
    <scope>NUCLEOTIDE SEQUENCE [LARGE SCALE GENOMIC DNA]</scope>
    <source>
        <strain evidence="12 13">ErCikochiana</strain>
    </source>
</reference>
<sequence>MRATQYLLATLKEKPSGAESISHQLMLRAGMIRQLASGLYTWLPTGLRVLKKVENIVREEMQNAGGVEISMPIVQPAQLWQTSGRWEQYGAELLRLVDRNNRAFVMGPTHEEVITDLIRKEIHSYKQLPINLFQIQTKFRDEVRPRYGVMRSREFLMKDGYSFHVNQDSLEHTYSIMYNAYSNILRRMNLNFCVVEANTGSIGGSVSHEFQVLADSGDDKIAFSTRSTYTANIEIVRVLPPITVRSLPTQKKMQFSIPNIITNITSLITHGQFLITNIVQTLVVKASKKSDHKLVALLIRGDHEINTIKAENIDIVSAPLRLASNTEIRQYFETGVGSIGPVGLSIPIIADHSVAVMSDFIVGANVDAQYLSGVNWERDLPLPRVEDIRNVVAGDRSPDGHGTLLIQRGIEVGHIFQLGTKYSKVLKASAQDNNGSSHILRMGCYGMGISRIVAAAIEQNHDQRGIIWSPALAPFQVAIVPMAMQQTSCIQRIAEDLYHQLFLQGVDVLLDDRIERPGVMFSDMNLIGIPHILVINENSMDHAVVEYQSRASDKKHVLKISEVVSYLTTVLKCNAK</sequence>
<evidence type="ECO:0000256" key="8">
    <source>
        <dbReference type="ARBA" id="ARBA00023146"/>
    </source>
</evidence>
<keyword evidence="6 10" id="KW-0067">ATP-binding</keyword>
<evidence type="ECO:0000256" key="4">
    <source>
        <dbReference type="ARBA" id="ARBA00022598"/>
    </source>
</evidence>
<keyword evidence="5 10" id="KW-0547">Nucleotide-binding</keyword>
<dbReference type="Proteomes" id="UP000294368">
    <property type="component" value="Chromosome"/>
</dbReference>
<dbReference type="GO" id="GO:0004827">
    <property type="term" value="F:proline-tRNA ligase activity"/>
    <property type="evidence" value="ECO:0007669"/>
    <property type="project" value="UniProtKB-UniRule"/>
</dbReference>
<gene>
    <name evidence="10 12" type="primary">proS</name>
    <name evidence="12" type="ORF">ERCIKOCA2762_168</name>
</gene>
<feature type="domain" description="Aminoacyl-transfer RNA synthetases class-II family profile" evidence="11">
    <location>
        <begin position="33"/>
        <end position="474"/>
    </location>
</feature>
<dbReference type="InterPro" id="IPR045864">
    <property type="entry name" value="aa-tRNA-synth_II/BPL/LPL"/>
</dbReference>
<evidence type="ECO:0000313" key="13">
    <source>
        <dbReference type="Proteomes" id="UP000294368"/>
    </source>
</evidence>
<proteinExistence type="inferred from homology"/>
<dbReference type="NCBIfam" id="NF006625">
    <property type="entry name" value="PRK09194.1"/>
    <property type="match status" value="1"/>
</dbReference>
<dbReference type="InterPro" id="IPR004500">
    <property type="entry name" value="Pro-tRNA-synth_IIa_bac-type"/>
</dbReference>
<dbReference type="CDD" id="cd04334">
    <property type="entry name" value="ProRS-INS"/>
    <property type="match status" value="1"/>
</dbReference>
<keyword evidence="4 10" id="KW-0436">Ligase</keyword>
<dbReference type="PANTHER" id="PTHR42753">
    <property type="entry name" value="MITOCHONDRIAL RIBOSOME PROTEIN L39/PROLYL-TRNA LIGASE FAMILY MEMBER"/>
    <property type="match status" value="1"/>
</dbReference>
<evidence type="ECO:0000256" key="10">
    <source>
        <dbReference type="HAMAP-Rule" id="MF_01569"/>
    </source>
</evidence>
<dbReference type="InterPro" id="IPR036621">
    <property type="entry name" value="Anticodon-bd_dom_sf"/>
</dbReference>
<dbReference type="PANTHER" id="PTHR42753:SF2">
    <property type="entry name" value="PROLINE--TRNA LIGASE"/>
    <property type="match status" value="1"/>
</dbReference>
<comment type="subcellular location">
    <subcellularLocation>
        <location evidence="1 10">Cytoplasm</location>
    </subcellularLocation>
</comment>
<dbReference type="RefSeq" id="WP_157988336.1">
    <property type="nucleotide sequence ID" value="NZ_LR217715.1"/>
</dbReference>
<dbReference type="InterPro" id="IPR002314">
    <property type="entry name" value="aa-tRNA-synt_IIb"/>
</dbReference>
<dbReference type="Pfam" id="PF03129">
    <property type="entry name" value="HGTP_anticodon"/>
    <property type="match status" value="1"/>
</dbReference>
<dbReference type="SUPFAM" id="SSF55826">
    <property type="entry name" value="YbaK/ProRS associated domain"/>
    <property type="match status" value="1"/>
</dbReference>
<evidence type="ECO:0000256" key="7">
    <source>
        <dbReference type="ARBA" id="ARBA00022917"/>
    </source>
</evidence>
<dbReference type="InterPro" id="IPR002316">
    <property type="entry name" value="Pro-tRNA-ligase_IIa"/>
</dbReference>
<comment type="function">
    <text evidence="10">Catalyzes the attachment of proline to tRNA(Pro) in a two-step reaction: proline is first activated by ATP to form Pro-AMP and then transferred to the acceptor end of tRNA(Pro). As ProRS can inadvertently accommodate and process non-cognate amino acids such as alanine and cysteine, to avoid such errors it has two additional distinct editing activities against alanine. One activity is designated as 'pretransfer' editing and involves the tRNA(Pro)-independent hydrolysis of activated Ala-AMP. The other activity is designated 'posttransfer' editing and involves deacylation of mischarged Ala-tRNA(Pro). The misacylated Cys-tRNA(Pro) is not edited by ProRS.</text>
</comment>
<evidence type="ECO:0000313" key="12">
    <source>
        <dbReference type="EMBL" id="VFP82924.1"/>
    </source>
</evidence>
<dbReference type="InterPro" id="IPR006195">
    <property type="entry name" value="aa-tRNA-synth_II"/>
</dbReference>
<dbReference type="InterPro" id="IPR004154">
    <property type="entry name" value="Anticodon-bd"/>
</dbReference>
<dbReference type="SUPFAM" id="SSF55681">
    <property type="entry name" value="Class II aaRS and biotin synthetases"/>
    <property type="match status" value="1"/>
</dbReference>
<dbReference type="AlphaFoldDB" id="A0A451D9M1"/>
<evidence type="ECO:0000256" key="5">
    <source>
        <dbReference type="ARBA" id="ARBA00022741"/>
    </source>
</evidence>
<dbReference type="GO" id="GO:0005524">
    <property type="term" value="F:ATP binding"/>
    <property type="evidence" value="ECO:0007669"/>
    <property type="project" value="UniProtKB-UniRule"/>
</dbReference>
<comment type="catalytic activity">
    <reaction evidence="9 10">
        <text>tRNA(Pro) + L-proline + ATP = L-prolyl-tRNA(Pro) + AMP + diphosphate</text>
        <dbReference type="Rhea" id="RHEA:14305"/>
        <dbReference type="Rhea" id="RHEA-COMP:9700"/>
        <dbReference type="Rhea" id="RHEA-COMP:9702"/>
        <dbReference type="ChEBI" id="CHEBI:30616"/>
        <dbReference type="ChEBI" id="CHEBI:33019"/>
        <dbReference type="ChEBI" id="CHEBI:60039"/>
        <dbReference type="ChEBI" id="CHEBI:78442"/>
        <dbReference type="ChEBI" id="CHEBI:78532"/>
        <dbReference type="ChEBI" id="CHEBI:456215"/>
        <dbReference type="EC" id="6.1.1.15"/>
    </reaction>
</comment>
<evidence type="ECO:0000256" key="3">
    <source>
        <dbReference type="ARBA" id="ARBA00022490"/>
    </source>
</evidence>
<dbReference type="InterPro" id="IPR023717">
    <property type="entry name" value="Pro-tRNA-Synthase_IIa_type1"/>
</dbReference>
<dbReference type="CDD" id="cd00779">
    <property type="entry name" value="ProRS_core_prok"/>
    <property type="match status" value="1"/>
</dbReference>
<dbReference type="Gene3D" id="3.30.930.10">
    <property type="entry name" value="Bira Bifunctional Protein, Domain 2"/>
    <property type="match status" value="2"/>
</dbReference>
<dbReference type="Gene3D" id="3.40.50.800">
    <property type="entry name" value="Anticodon-binding domain"/>
    <property type="match status" value="1"/>
</dbReference>
<dbReference type="EC" id="6.1.1.15" evidence="10"/>
<dbReference type="Gene3D" id="3.90.960.10">
    <property type="entry name" value="YbaK/aminoacyl-tRNA synthetase-associated domain"/>
    <property type="match status" value="1"/>
</dbReference>
<dbReference type="Pfam" id="PF00587">
    <property type="entry name" value="tRNA-synt_2b"/>
    <property type="match status" value="1"/>
</dbReference>
<comment type="similarity">
    <text evidence="10">Belongs to the class-II aminoacyl-tRNA synthetase family. ProS type 1 subfamily.</text>
</comment>
<dbReference type="HAMAP" id="MF_01569">
    <property type="entry name" value="Pro_tRNA_synth_type1"/>
    <property type="match status" value="1"/>
</dbReference>
<dbReference type="EMBL" id="LR217715">
    <property type="protein sequence ID" value="VFP82924.1"/>
    <property type="molecule type" value="Genomic_DNA"/>
</dbReference>
<evidence type="ECO:0000256" key="9">
    <source>
        <dbReference type="ARBA" id="ARBA00047671"/>
    </source>
</evidence>
<comment type="subunit">
    <text evidence="2 10">Homodimer.</text>
</comment>
<evidence type="ECO:0000256" key="6">
    <source>
        <dbReference type="ARBA" id="ARBA00022840"/>
    </source>
</evidence>
<keyword evidence="8 10" id="KW-0030">Aminoacyl-tRNA synthetase</keyword>
<dbReference type="InterPro" id="IPR007214">
    <property type="entry name" value="YbaK/aa-tRNA-synth-assoc-dom"/>
</dbReference>
<dbReference type="FunFam" id="3.30.930.10:FF:000012">
    <property type="entry name" value="Proline--tRNA ligase"/>
    <property type="match status" value="1"/>
</dbReference>
<organism evidence="12 13">
    <name type="scientific">Candidatus Erwinia haradaeae</name>
    <dbReference type="NCBI Taxonomy" id="1922217"/>
    <lineage>
        <taxon>Bacteria</taxon>
        <taxon>Pseudomonadati</taxon>
        <taxon>Pseudomonadota</taxon>
        <taxon>Gammaproteobacteria</taxon>
        <taxon>Enterobacterales</taxon>
        <taxon>Erwiniaceae</taxon>
        <taxon>Erwinia</taxon>
    </lineage>
</organism>
<dbReference type="InterPro" id="IPR033730">
    <property type="entry name" value="ProRS_core_prok"/>
</dbReference>
<dbReference type="CDD" id="cd00861">
    <property type="entry name" value="ProRS_anticodon_short"/>
    <property type="match status" value="1"/>
</dbReference>
<dbReference type="InterPro" id="IPR050062">
    <property type="entry name" value="Pro-tRNA_synthetase"/>
</dbReference>
<dbReference type="PROSITE" id="PS50862">
    <property type="entry name" value="AA_TRNA_LIGASE_II"/>
    <property type="match status" value="1"/>
</dbReference>
<dbReference type="FunFam" id="3.30.930.10:FF:000015">
    <property type="entry name" value="Proline--tRNA ligase"/>
    <property type="match status" value="1"/>
</dbReference>
<dbReference type="Pfam" id="PF04073">
    <property type="entry name" value="tRNA_edit"/>
    <property type="match status" value="1"/>
</dbReference>
<dbReference type="InterPro" id="IPR036754">
    <property type="entry name" value="YbaK/aa-tRNA-synt-asso_dom_sf"/>
</dbReference>
<dbReference type="InterPro" id="IPR044140">
    <property type="entry name" value="ProRS_anticodon_short"/>
</dbReference>
<evidence type="ECO:0000256" key="1">
    <source>
        <dbReference type="ARBA" id="ARBA00004496"/>
    </source>
</evidence>
<keyword evidence="3 10" id="KW-0963">Cytoplasm</keyword>
<accession>A0A451D9M1</accession>
<evidence type="ECO:0000256" key="2">
    <source>
        <dbReference type="ARBA" id="ARBA00011738"/>
    </source>
</evidence>
<dbReference type="GO" id="GO:0005829">
    <property type="term" value="C:cytosol"/>
    <property type="evidence" value="ECO:0007669"/>
    <property type="project" value="TreeGrafter"/>
</dbReference>
<dbReference type="SUPFAM" id="SSF52954">
    <property type="entry name" value="Class II aaRS ABD-related"/>
    <property type="match status" value="1"/>
</dbReference>